<evidence type="ECO:0000256" key="1">
    <source>
        <dbReference type="SAM" id="SignalP"/>
    </source>
</evidence>
<feature type="chain" id="PRO_5002431449" evidence="1">
    <location>
        <begin position="29"/>
        <end position="50"/>
    </location>
</feature>
<accession>A0A0E9QIZ8</accession>
<name>A0A0E9QIZ8_ANGAN</name>
<proteinExistence type="predicted"/>
<dbReference type="AlphaFoldDB" id="A0A0E9QIZ8"/>
<sequence>MRFMQLFPFKTMRIQSMLLCCFCGFTQMQSSAEPQHQGRDFLREESKTGQ</sequence>
<dbReference type="EMBL" id="GBXM01092504">
    <property type="protein sequence ID" value="JAH16073.1"/>
    <property type="molecule type" value="Transcribed_RNA"/>
</dbReference>
<organism evidence="2">
    <name type="scientific">Anguilla anguilla</name>
    <name type="common">European freshwater eel</name>
    <name type="synonym">Muraena anguilla</name>
    <dbReference type="NCBI Taxonomy" id="7936"/>
    <lineage>
        <taxon>Eukaryota</taxon>
        <taxon>Metazoa</taxon>
        <taxon>Chordata</taxon>
        <taxon>Craniata</taxon>
        <taxon>Vertebrata</taxon>
        <taxon>Euteleostomi</taxon>
        <taxon>Actinopterygii</taxon>
        <taxon>Neopterygii</taxon>
        <taxon>Teleostei</taxon>
        <taxon>Anguilliformes</taxon>
        <taxon>Anguillidae</taxon>
        <taxon>Anguilla</taxon>
    </lineage>
</organism>
<keyword evidence="1" id="KW-0732">Signal</keyword>
<reference evidence="2" key="2">
    <citation type="journal article" date="2015" name="Fish Shellfish Immunol.">
        <title>Early steps in the European eel (Anguilla anguilla)-Vibrio vulnificus interaction in the gills: Role of the RtxA13 toxin.</title>
        <authorList>
            <person name="Callol A."/>
            <person name="Pajuelo D."/>
            <person name="Ebbesson L."/>
            <person name="Teles M."/>
            <person name="MacKenzie S."/>
            <person name="Amaro C."/>
        </authorList>
    </citation>
    <scope>NUCLEOTIDE SEQUENCE</scope>
</reference>
<protein>
    <submittedName>
        <fullName evidence="2">Uncharacterized protein</fullName>
    </submittedName>
</protein>
<feature type="signal peptide" evidence="1">
    <location>
        <begin position="1"/>
        <end position="28"/>
    </location>
</feature>
<reference evidence="2" key="1">
    <citation type="submission" date="2014-11" db="EMBL/GenBank/DDBJ databases">
        <authorList>
            <person name="Amaro Gonzalez C."/>
        </authorList>
    </citation>
    <scope>NUCLEOTIDE SEQUENCE</scope>
</reference>
<evidence type="ECO:0000313" key="2">
    <source>
        <dbReference type="EMBL" id="JAH16073.1"/>
    </source>
</evidence>